<sequence>MGTIHTHYLIRRGRLLSLLSLTLSCIVSNSHEETIRRNQISVDFLFGTSTSAYQTEGAILEDGRGLSNWDVFSHIPGKIETGENADTADDHYHLYLQDIDLMHSLGVNAYRFSISWARILPRNIIDNLLLWIEPFVTLYHHDLPQELEDSYGGWLSPLIQEDFGYFAEIYFKKFGDRVKYWNSLNEPNLYAHLAYLRGMYAPGRRSEMEPFTVLHNMLLSHGRAAYLYRSC</sequence>
<dbReference type="Pfam" id="PF00232">
    <property type="entry name" value="Glyco_hydro_1"/>
    <property type="match status" value="1"/>
</dbReference>
<dbReference type="Gene3D" id="3.20.20.80">
    <property type="entry name" value="Glycosidases"/>
    <property type="match status" value="1"/>
</dbReference>
<protein>
    <submittedName>
        <fullName evidence="5">Uncharacterized protein</fullName>
    </submittedName>
</protein>
<evidence type="ECO:0000256" key="4">
    <source>
        <dbReference type="SAM" id="SignalP"/>
    </source>
</evidence>
<evidence type="ECO:0000256" key="2">
    <source>
        <dbReference type="ARBA" id="ARBA00022801"/>
    </source>
</evidence>
<dbReference type="InterPro" id="IPR017853">
    <property type="entry name" value="GH"/>
</dbReference>
<comment type="similarity">
    <text evidence="1 3">Belongs to the glycosyl hydrolase 1 family.</text>
</comment>
<organism evidence="5 6">
    <name type="scientific">Nelumbo nucifera</name>
    <name type="common">Sacred lotus</name>
    <dbReference type="NCBI Taxonomy" id="4432"/>
    <lineage>
        <taxon>Eukaryota</taxon>
        <taxon>Viridiplantae</taxon>
        <taxon>Streptophyta</taxon>
        <taxon>Embryophyta</taxon>
        <taxon>Tracheophyta</taxon>
        <taxon>Spermatophyta</taxon>
        <taxon>Magnoliopsida</taxon>
        <taxon>Proteales</taxon>
        <taxon>Nelumbonaceae</taxon>
        <taxon>Nelumbo</taxon>
    </lineage>
</organism>
<keyword evidence="4" id="KW-0732">Signal</keyword>
<dbReference type="PROSITE" id="PS00653">
    <property type="entry name" value="GLYCOSYL_HYDROL_F1_2"/>
    <property type="match status" value="1"/>
</dbReference>
<keyword evidence="2" id="KW-0378">Hydrolase</keyword>
<keyword evidence="6" id="KW-1185">Reference proteome</keyword>
<evidence type="ECO:0000313" key="5">
    <source>
        <dbReference type="EMBL" id="DAD22979.1"/>
    </source>
</evidence>
<dbReference type="PANTHER" id="PTHR10353:SF175">
    <property type="entry name" value="BETA-GLUCOSIDASE 18-LIKE ISOFORM X1"/>
    <property type="match status" value="1"/>
</dbReference>
<feature type="signal peptide" evidence="4">
    <location>
        <begin position="1"/>
        <end position="24"/>
    </location>
</feature>
<evidence type="ECO:0000256" key="3">
    <source>
        <dbReference type="RuleBase" id="RU003690"/>
    </source>
</evidence>
<accession>A0A822XV64</accession>
<dbReference type="InterPro" id="IPR033132">
    <property type="entry name" value="GH_1_N_CS"/>
</dbReference>
<dbReference type="PANTHER" id="PTHR10353">
    <property type="entry name" value="GLYCOSYL HYDROLASE"/>
    <property type="match status" value="1"/>
</dbReference>
<reference evidence="5 6" key="1">
    <citation type="journal article" date="2020" name="Mol. Biol. Evol.">
        <title>Distinct Expression and Methylation Patterns for Genes with Different Fates following a Single Whole-Genome Duplication in Flowering Plants.</title>
        <authorList>
            <person name="Shi T."/>
            <person name="Rahmani R.S."/>
            <person name="Gugger P.F."/>
            <person name="Wang M."/>
            <person name="Li H."/>
            <person name="Zhang Y."/>
            <person name="Li Z."/>
            <person name="Wang Q."/>
            <person name="Van de Peer Y."/>
            <person name="Marchal K."/>
            <person name="Chen J."/>
        </authorList>
    </citation>
    <scope>NUCLEOTIDE SEQUENCE [LARGE SCALE GENOMIC DNA]</scope>
    <source>
        <tissue evidence="5">Leaf</tissue>
    </source>
</reference>
<dbReference type="GO" id="GO:0004553">
    <property type="term" value="F:hydrolase activity, hydrolyzing O-glycosyl compounds"/>
    <property type="evidence" value="ECO:0007669"/>
    <property type="project" value="InterPro"/>
</dbReference>
<gene>
    <name evidence="5" type="ORF">HUJ06_024442</name>
</gene>
<feature type="chain" id="PRO_5032866683" evidence="4">
    <location>
        <begin position="25"/>
        <end position="231"/>
    </location>
</feature>
<dbReference type="SUPFAM" id="SSF51445">
    <property type="entry name" value="(Trans)glycosidases"/>
    <property type="match status" value="1"/>
</dbReference>
<name>A0A822XV64_NELNU</name>
<evidence type="ECO:0000256" key="1">
    <source>
        <dbReference type="ARBA" id="ARBA00010838"/>
    </source>
</evidence>
<proteinExistence type="inferred from homology"/>
<dbReference type="InterPro" id="IPR001360">
    <property type="entry name" value="Glyco_hydro_1"/>
</dbReference>
<dbReference type="EMBL" id="DUZY01000001">
    <property type="protein sequence ID" value="DAD22979.1"/>
    <property type="molecule type" value="Genomic_DNA"/>
</dbReference>
<dbReference type="Proteomes" id="UP000607653">
    <property type="component" value="Unassembled WGS sequence"/>
</dbReference>
<dbReference type="AlphaFoldDB" id="A0A822XV64"/>
<dbReference type="GO" id="GO:0005975">
    <property type="term" value="P:carbohydrate metabolic process"/>
    <property type="evidence" value="ECO:0007669"/>
    <property type="project" value="InterPro"/>
</dbReference>
<comment type="caution">
    <text evidence="5">The sequence shown here is derived from an EMBL/GenBank/DDBJ whole genome shotgun (WGS) entry which is preliminary data.</text>
</comment>
<evidence type="ECO:0000313" key="6">
    <source>
        <dbReference type="Proteomes" id="UP000607653"/>
    </source>
</evidence>